<dbReference type="Proteomes" id="UP000001955">
    <property type="component" value="Chromosome"/>
</dbReference>
<accession>I2B597</accession>
<keyword evidence="2" id="KW-1185">Reference proteome</keyword>
<dbReference type="AlphaFoldDB" id="I2B597"/>
<evidence type="ECO:0000313" key="2">
    <source>
        <dbReference type="Proteomes" id="UP000001955"/>
    </source>
</evidence>
<evidence type="ECO:0000313" key="1">
    <source>
        <dbReference type="EMBL" id="AFJ45701.1"/>
    </source>
</evidence>
<organism evidence="1 2">
    <name type="scientific">Shimwellia blattae (strain ATCC 29907 / DSM 4481 / JCM 1650 / NBRC 105725 / CDC 9005-74)</name>
    <name type="common">Escherichia blattae</name>
    <dbReference type="NCBI Taxonomy" id="630626"/>
    <lineage>
        <taxon>Bacteria</taxon>
        <taxon>Pseudomonadati</taxon>
        <taxon>Pseudomonadota</taxon>
        <taxon>Gammaproteobacteria</taxon>
        <taxon>Enterobacterales</taxon>
        <taxon>Enterobacteriaceae</taxon>
        <taxon>Shimwellia</taxon>
    </lineage>
</organism>
<dbReference type="STRING" id="630626.EBL_c05760"/>
<proteinExistence type="predicted"/>
<dbReference type="KEGG" id="ebt:EBL_c05760"/>
<dbReference type="EMBL" id="CP001560">
    <property type="protein sequence ID" value="AFJ45701.1"/>
    <property type="molecule type" value="Genomic_DNA"/>
</dbReference>
<reference evidence="1 2" key="1">
    <citation type="journal article" date="2012" name="J. Bacteriol.">
        <title>Complete genome sequence of the B12-producing Shimwellia blattae strain DSM 4481, isolated from a cockroach.</title>
        <authorList>
            <person name="Brzuszkiewicz E."/>
            <person name="Waschkowitz T."/>
            <person name="Wiezer A."/>
            <person name="Daniel R."/>
        </authorList>
    </citation>
    <scope>NUCLEOTIDE SEQUENCE [LARGE SCALE GENOMIC DNA]</scope>
    <source>
        <strain evidence="2">ATCC 29907 / DSM 4481 / JCM 1650 / NBRC 105725 / CDC 9005-74</strain>
    </source>
</reference>
<sequence>MRGFNTLAVINWHSAAFQPLKLFCFTAGVFQSRVKETGGAKLKRPGVAARMAATGRAETGCRIPTGPQD</sequence>
<protein>
    <submittedName>
        <fullName evidence="1">Uncharacterized protein</fullName>
    </submittedName>
</protein>
<name>I2B597_SHIBC</name>
<dbReference type="HOGENOM" id="CLU_2773607_0_0_6"/>
<gene>
    <name evidence="1" type="ordered locus">EBL_c05760</name>
</gene>